<protein>
    <submittedName>
        <fullName evidence="1">Uncharacterized protein</fullName>
    </submittedName>
</protein>
<sequence length="203" mass="22961">MLCLDSKTAEGRLFKIDFAYWSAYQNDPAIGDFDVPWEPYGFNSGAGQIDFSREAAKAQGLNVEKHAKEEKLPSLNSGLSASTKKMDPALKKKLLDDLNGKINNPRKGAGNTHGSAWYRCGQGKMVEELSLKRRGIQNTLLCCQTDMSKKTSMKEHYRKVRLTQPSTSSEDMRIQLETNRSNYANRRQWPSMKLSYVGRKQMA</sequence>
<keyword evidence="2" id="KW-1185">Reference proteome</keyword>
<dbReference type="RefSeq" id="WP_386820032.1">
    <property type="nucleotide sequence ID" value="NZ_JBHUIT010000012.1"/>
</dbReference>
<reference evidence="2" key="1">
    <citation type="journal article" date="2019" name="Int. J. Syst. Evol. Microbiol.">
        <title>The Global Catalogue of Microorganisms (GCM) 10K type strain sequencing project: providing services to taxonomists for standard genome sequencing and annotation.</title>
        <authorList>
            <consortium name="The Broad Institute Genomics Platform"/>
            <consortium name="The Broad Institute Genome Sequencing Center for Infectious Disease"/>
            <person name="Wu L."/>
            <person name="Ma J."/>
        </authorList>
    </citation>
    <scope>NUCLEOTIDE SEQUENCE [LARGE SCALE GENOMIC DNA]</scope>
    <source>
        <strain evidence="2">CGMCC 4.7106</strain>
    </source>
</reference>
<proteinExistence type="predicted"/>
<evidence type="ECO:0000313" key="2">
    <source>
        <dbReference type="Proteomes" id="UP001597375"/>
    </source>
</evidence>
<accession>A0ABW5D794</accession>
<organism evidence="1 2">
    <name type="scientific">Luteolibacter algae</name>
    <dbReference type="NCBI Taxonomy" id="454151"/>
    <lineage>
        <taxon>Bacteria</taxon>
        <taxon>Pseudomonadati</taxon>
        <taxon>Verrucomicrobiota</taxon>
        <taxon>Verrucomicrobiia</taxon>
        <taxon>Verrucomicrobiales</taxon>
        <taxon>Verrucomicrobiaceae</taxon>
        <taxon>Luteolibacter</taxon>
    </lineage>
</organism>
<dbReference type="EMBL" id="JBHUIT010000012">
    <property type="protein sequence ID" value="MFD2256742.1"/>
    <property type="molecule type" value="Genomic_DNA"/>
</dbReference>
<dbReference type="Proteomes" id="UP001597375">
    <property type="component" value="Unassembled WGS sequence"/>
</dbReference>
<evidence type="ECO:0000313" key="1">
    <source>
        <dbReference type="EMBL" id="MFD2256742.1"/>
    </source>
</evidence>
<name>A0ABW5D794_9BACT</name>
<comment type="caution">
    <text evidence="1">The sequence shown here is derived from an EMBL/GenBank/DDBJ whole genome shotgun (WGS) entry which is preliminary data.</text>
</comment>
<gene>
    <name evidence="1" type="ORF">ACFSSA_08645</name>
</gene>